<proteinExistence type="predicted"/>
<dbReference type="EMBL" id="LVVM01006583">
    <property type="protein sequence ID" value="OJA07695.1"/>
    <property type="molecule type" value="Genomic_DNA"/>
</dbReference>
<comment type="caution">
    <text evidence="2">The sequence shown here is derived from an EMBL/GenBank/DDBJ whole genome shotgun (WGS) entry which is preliminary data.</text>
</comment>
<dbReference type="Pfam" id="PF17767">
    <property type="entry name" value="NAPRTase_N"/>
    <property type="match status" value="1"/>
</dbReference>
<dbReference type="Gene3D" id="3.20.140.10">
    <property type="entry name" value="nicotinate phosphoribosyltransferase"/>
    <property type="match status" value="1"/>
</dbReference>
<dbReference type="Proteomes" id="UP000183567">
    <property type="component" value="Unassembled WGS sequence"/>
</dbReference>
<feature type="domain" description="Nicotinate phosphoribosyltransferase N-terminal" evidence="1">
    <location>
        <begin position="1"/>
        <end position="82"/>
    </location>
</feature>
<evidence type="ECO:0000259" key="1">
    <source>
        <dbReference type="Pfam" id="PF17767"/>
    </source>
</evidence>
<dbReference type="InterPro" id="IPR040727">
    <property type="entry name" value="NAPRTase_N"/>
</dbReference>
<organism evidence="2 3">
    <name type="scientific">Rhizopogon vesiculosus</name>
    <dbReference type="NCBI Taxonomy" id="180088"/>
    <lineage>
        <taxon>Eukaryota</taxon>
        <taxon>Fungi</taxon>
        <taxon>Dikarya</taxon>
        <taxon>Basidiomycota</taxon>
        <taxon>Agaricomycotina</taxon>
        <taxon>Agaricomycetes</taxon>
        <taxon>Agaricomycetidae</taxon>
        <taxon>Boletales</taxon>
        <taxon>Suillineae</taxon>
        <taxon>Rhizopogonaceae</taxon>
        <taxon>Rhizopogon</taxon>
    </lineage>
</organism>
<keyword evidence="3" id="KW-1185">Reference proteome</keyword>
<evidence type="ECO:0000313" key="3">
    <source>
        <dbReference type="Proteomes" id="UP000183567"/>
    </source>
</evidence>
<gene>
    <name evidence="2" type="ORF">AZE42_01846</name>
</gene>
<dbReference type="OrthoDB" id="193380at2759"/>
<reference evidence="2 3" key="1">
    <citation type="submission" date="2016-03" db="EMBL/GenBank/DDBJ databases">
        <title>Comparative genomics of the ectomycorrhizal sister species Rhizopogon vinicolor and Rhizopogon vesiculosus (Basidiomycota: Boletales) reveals a divergence of the mating type B locus.</title>
        <authorList>
            <person name="Mujic A.B."/>
            <person name="Kuo A."/>
            <person name="Tritt A."/>
            <person name="Lipzen A."/>
            <person name="Chen C."/>
            <person name="Johnson J."/>
            <person name="Sharma A."/>
            <person name="Barry K."/>
            <person name="Grigoriev I.V."/>
            <person name="Spatafora J.W."/>
        </authorList>
    </citation>
    <scope>NUCLEOTIDE SEQUENCE [LARGE SCALE GENOMIC DNA]</scope>
    <source>
        <strain evidence="2 3">AM-OR11-056</strain>
    </source>
</reference>
<protein>
    <recommendedName>
        <fullName evidence="1">Nicotinate phosphoribosyltransferase N-terminal domain-containing protein</fullName>
    </recommendedName>
</protein>
<dbReference type="SUPFAM" id="SSF54675">
    <property type="entry name" value="Nicotinate/Quinolinate PRTase N-terminal domain-like"/>
    <property type="match status" value="1"/>
</dbReference>
<evidence type="ECO:0000313" key="2">
    <source>
        <dbReference type="EMBL" id="OJA07695.1"/>
    </source>
</evidence>
<name>A0A1J8PGH7_9AGAM</name>
<sequence>MQQAVFEYYPTAQAVHRFVHRDKDRQFPKACIEKFKISLNSFAEVQLKQDERVWLQDKCNYFKPNYLDYLQSYRFKPEQVTICTLLAVLELIQRRSLSTLFRLPMILPWAASGLKQEGCG</sequence>
<accession>A0A1J8PGH7</accession>
<dbReference type="STRING" id="180088.A0A1J8PGH7"/>
<dbReference type="AlphaFoldDB" id="A0A1J8PGH7"/>